<dbReference type="PIRSF" id="PIRSF004669">
    <property type="entry name" value="FliQ"/>
    <property type="match status" value="1"/>
</dbReference>
<keyword evidence="4 8" id="KW-0812">Transmembrane</keyword>
<evidence type="ECO:0000256" key="3">
    <source>
        <dbReference type="ARBA" id="ARBA00022475"/>
    </source>
</evidence>
<dbReference type="Pfam" id="PF01313">
    <property type="entry name" value="Bac_export_3"/>
    <property type="match status" value="1"/>
</dbReference>
<evidence type="ECO:0000256" key="2">
    <source>
        <dbReference type="ARBA" id="ARBA00006156"/>
    </source>
</evidence>
<reference evidence="9 10" key="1">
    <citation type="submission" date="2015-05" db="EMBL/GenBank/DDBJ databases">
        <authorList>
            <person name="Tang B."/>
            <person name="Yu Y."/>
        </authorList>
    </citation>
    <scope>NUCLEOTIDE SEQUENCE [LARGE SCALE GENOMIC DNA]</scope>
    <source>
        <strain evidence="9 10">DSM 7029</strain>
    </source>
</reference>
<organism evidence="9 10">
    <name type="scientific">Caldimonas brevitalea</name>
    <dbReference type="NCBI Taxonomy" id="413882"/>
    <lineage>
        <taxon>Bacteria</taxon>
        <taxon>Pseudomonadati</taxon>
        <taxon>Pseudomonadota</taxon>
        <taxon>Betaproteobacteria</taxon>
        <taxon>Burkholderiales</taxon>
        <taxon>Sphaerotilaceae</taxon>
        <taxon>Caldimonas</taxon>
    </lineage>
</organism>
<proteinExistence type="inferred from homology"/>
<dbReference type="InterPro" id="IPR002191">
    <property type="entry name" value="Bac_export_3"/>
</dbReference>
<evidence type="ECO:0000256" key="4">
    <source>
        <dbReference type="ARBA" id="ARBA00022692"/>
    </source>
</evidence>
<keyword evidence="3" id="KW-1003">Cell membrane</keyword>
<dbReference type="GO" id="GO:0009306">
    <property type="term" value="P:protein secretion"/>
    <property type="evidence" value="ECO:0007669"/>
    <property type="project" value="InterPro"/>
</dbReference>
<dbReference type="PANTHER" id="PTHR34040:SF7">
    <property type="entry name" value="SURFACE PRESENTATION OF ANTIGENS PROTEIN SPAQ"/>
    <property type="match status" value="1"/>
</dbReference>
<dbReference type="GO" id="GO:0005886">
    <property type="term" value="C:plasma membrane"/>
    <property type="evidence" value="ECO:0007669"/>
    <property type="project" value="UniProtKB-SubCell"/>
</dbReference>
<accession>A0A0G3BZX0</accession>
<keyword evidence="10" id="KW-1185">Reference proteome</keyword>
<dbReference type="STRING" id="413882.AAW51_5394"/>
<comment type="subcellular location">
    <subcellularLocation>
        <location evidence="1">Cell membrane</location>
        <topology evidence="1">Multi-pass membrane protein</topology>
    </subcellularLocation>
</comment>
<dbReference type="Proteomes" id="UP000035352">
    <property type="component" value="Chromosome"/>
</dbReference>
<dbReference type="PRINTS" id="PR00952">
    <property type="entry name" value="TYPE3IMQPROT"/>
</dbReference>
<evidence type="ECO:0000313" key="9">
    <source>
        <dbReference type="EMBL" id="AKJ32085.1"/>
    </source>
</evidence>
<dbReference type="PANTHER" id="PTHR34040">
    <property type="entry name" value="FLAGELLAR BIOSYNTHETIC PROTEIN FLIQ"/>
    <property type="match status" value="1"/>
</dbReference>
<gene>
    <name evidence="9" type="ORF">AAW51_5394</name>
</gene>
<evidence type="ECO:0000256" key="7">
    <source>
        <dbReference type="ARBA" id="ARBA00023136"/>
    </source>
</evidence>
<dbReference type="AlphaFoldDB" id="A0A0G3BZX0"/>
<evidence type="ECO:0000256" key="5">
    <source>
        <dbReference type="ARBA" id="ARBA00022989"/>
    </source>
</evidence>
<name>A0A0G3BZX0_9BURK</name>
<sequence length="88" mass="9624">MTPQNILDITREGLLIVLWVALPIVLVATLTALIVSVLQAVTQIQDQSIGQSIRLIAVMIAIIATAGWMGRDVMRFAERAFHTLTTLP</sequence>
<dbReference type="RefSeq" id="WP_047197073.1">
    <property type="nucleotide sequence ID" value="NZ_CP011371.1"/>
</dbReference>
<evidence type="ECO:0000313" key="10">
    <source>
        <dbReference type="Proteomes" id="UP000035352"/>
    </source>
</evidence>
<dbReference type="OrthoDB" id="8780569at2"/>
<feature type="transmembrane region" description="Helical" evidence="8">
    <location>
        <begin position="16"/>
        <end position="41"/>
    </location>
</feature>
<evidence type="ECO:0000256" key="1">
    <source>
        <dbReference type="ARBA" id="ARBA00004651"/>
    </source>
</evidence>
<dbReference type="KEGG" id="pbh:AAW51_5394"/>
<evidence type="ECO:0000256" key="6">
    <source>
        <dbReference type="ARBA" id="ARBA00023026"/>
    </source>
</evidence>
<comment type="similarity">
    <text evidence="2">Belongs to the FliQ/MopD/SpaQ family.</text>
</comment>
<dbReference type="NCBIfam" id="TIGR01403">
    <property type="entry name" value="fliQ_rel_III"/>
    <property type="match status" value="1"/>
</dbReference>
<dbReference type="EMBL" id="CP011371">
    <property type="protein sequence ID" value="AKJ32085.1"/>
    <property type="molecule type" value="Genomic_DNA"/>
</dbReference>
<feature type="transmembrane region" description="Helical" evidence="8">
    <location>
        <begin position="53"/>
        <end position="70"/>
    </location>
</feature>
<dbReference type="PATRIC" id="fig|413882.6.peg.5643"/>
<keyword evidence="5 8" id="KW-1133">Transmembrane helix</keyword>
<keyword evidence="7 8" id="KW-0472">Membrane</keyword>
<evidence type="ECO:0000256" key="8">
    <source>
        <dbReference type="SAM" id="Phobius"/>
    </source>
</evidence>
<keyword evidence="6" id="KW-0843">Virulence</keyword>
<protein>
    <submittedName>
        <fullName evidence="9">Type III secretion protein HrpO</fullName>
    </submittedName>
</protein>
<dbReference type="InterPro" id="IPR006306">
    <property type="entry name" value="T3SS_HrpO"/>
</dbReference>